<sequence length="60" mass="6804">MEGVKCIENKEKSTISSCNFMFILRIIQYEKKFQISSDSFFCICIASASVNPSPRLAFCV</sequence>
<evidence type="ECO:0000313" key="1">
    <source>
        <dbReference type="EMBL" id="MPC64946.1"/>
    </source>
</evidence>
<accession>A0A5B7H4U4</accession>
<dbReference type="EMBL" id="VSRR010022741">
    <property type="protein sequence ID" value="MPC64946.1"/>
    <property type="molecule type" value="Genomic_DNA"/>
</dbReference>
<gene>
    <name evidence="1" type="ORF">E2C01_059068</name>
</gene>
<protein>
    <submittedName>
        <fullName evidence="1">Uncharacterized protein</fullName>
    </submittedName>
</protein>
<proteinExistence type="predicted"/>
<dbReference type="Proteomes" id="UP000324222">
    <property type="component" value="Unassembled WGS sequence"/>
</dbReference>
<keyword evidence="2" id="KW-1185">Reference proteome</keyword>
<reference evidence="1 2" key="1">
    <citation type="submission" date="2019-05" db="EMBL/GenBank/DDBJ databases">
        <title>Another draft genome of Portunus trituberculatus and its Hox gene families provides insights of decapod evolution.</title>
        <authorList>
            <person name="Jeong J.-H."/>
            <person name="Song I."/>
            <person name="Kim S."/>
            <person name="Choi T."/>
            <person name="Kim D."/>
            <person name="Ryu S."/>
            <person name="Kim W."/>
        </authorList>
    </citation>
    <scope>NUCLEOTIDE SEQUENCE [LARGE SCALE GENOMIC DNA]</scope>
    <source>
        <tissue evidence="1">Muscle</tissue>
    </source>
</reference>
<name>A0A5B7H4U4_PORTR</name>
<evidence type="ECO:0000313" key="2">
    <source>
        <dbReference type="Proteomes" id="UP000324222"/>
    </source>
</evidence>
<organism evidence="1 2">
    <name type="scientific">Portunus trituberculatus</name>
    <name type="common">Swimming crab</name>
    <name type="synonym">Neptunus trituberculatus</name>
    <dbReference type="NCBI Taxonomy" id="210409"/>
    <lineage>
        <taxon>Eukaryota</taxon>
        <taxon>Metazoa</taxon>
        <taxon>Ecdysozoa</taxon>
        <taxon>Arthropoda</taxon>
        <taxon>Crustacea</taxon>
        <taxon>Multicrustacea</taxon>
        <taxon>Malacostraca</taxon>
        <taxon>Eumalacostraca</taxon>
        <taxon>Eucarida</taxon>
        <taxon>Decapoda</taxon>
        <taxon>Pleocyemata</taxon>
        <taxon>Brachyura</taxon>
        <taxon>Eubrachyura</taxon>
        <taxon>Portunoidea</taxon>
        <taxon>Portunidae</taxon>
        <taxon>Portuninae</taxon>
        <taxon>Portunus</taxon>
    </lineage>
</organism>
<dbReference type="AlphaFoldDB" id="A0A5B7H4U4"/>
<comment type="caution">
    <text evidence="1">The sequence shown here is derived from an EMBL/GenBank/DDBJ whole genome shotgun (WGS) entry which is preliminary data.</text>
</comment>